<feature type="domain" description="CUB" evidence="4">
    <location>
        <begin position="373"/>
        <end position="473"/>
    </location>
</feature>
<dbReference type="AlphaFoldDB" id="A0A495JFV3"/>
<evidence type="ECO:0000256" key="3">
    <source>
        <dbReference type="SAM" id="SignalP"/>
    </source>
</evidence>
<dbReference type="InterPro" id="IPR011042">
    <property type="entry name" value="6-blade_b-propeller_TolB-like"/>
</dbReference>
<name>A0A495JFV3_9ACTN</name>
<keyword evidence="1" id="KW-1015">Disulfide bond</keyword>
<keyword evidence="3" id="KW-0732">Signal</keyword>
<dbReference type="InterPro" id="IPR000859">
    <property type="entry name" value="CUB_dom"/>
</dbReference>
<dbReference type="SUPFAM" id="SSF50952">
    <property type="entry name" value="Soluble quinoprotein glucose dehydrogenase"/>
    <property type="match status" value="1"/>
</dbReference>
<dbReference type="RefSeq" id="WP_121156377.1">
    <property type="nucleotide sequence ID" value="NZ_RBKT01000001.1"/>
</dbReference>
<accession>A0A495JFV3</accession>
<proteinExistence type="predicted"/>
<comment type="caution">
    <text evidence="5">The sequence shown here is derived from an EMBL/GenBank/DDBJ whole genome shotgun (WGS) entry which is preliminary data.</text>
</comment>
<dbReference type="PANTHER" id="PTHR19328:SF13">
    <property type="entry name" value="HIPL1 PROTEIN"/>
    <property type="match status" value="1"/>
</dbReference>
<evidence type="ECO:0000313" key="5">
    <source>
        <dbReference type="EMBL" id="RKR87631.1"/>
    </source>
</evidence>
<feature type="signal peptide" evidence="3">
    <location>
        <begin position="1"/>
        <end position="28"/>
    </location>
</feature>
<feature type="chain" id="PRO_5019866528" evidence="3">
    <location>
        <begin position="29"/>
        <end position="473"/>
    </location>
</feature>
<evidence type="ECO:0000256" key="2">
    <source>
        <dbReference type="SAM" id="MobiDB-lite"/>
    </source>
</evidence>
<sequence length="473" mass="49524">MLTRKAHFLTTVVALVSAILTAPGTAVAVLPPYFVDQVAFAGLTQPTKVAFAADGRVFVAEKRGVIKVFDNLVDTTATTFADLSTAVYDYEDLGLLGLALAPGFPGNPWVYVSYTHDAPPGGTAPVYRDTCPATDSCLASGRVSRLRASGNGMIGAEQVLVTDWCQQSDTHSMGDVAFGPDGALYVAGGEGASGNQVDYGQLGTPTNPCGDPPSPVGGAMTPPTARGGALRSQSPRSGGPARLSGTVIRINPATGAALPDNPQAGSLDANTRRIIAYGLRNPFRFVFRPGTREIWLGDVGFRDWEEIDRLVPATSGAAPNYGWPCYEGATRQPNYDAANLNLCETLYTAGPAAVVAPFHTYRHALPVVPGDGCRTTSGAITGLAYLPETPGNYPARYKGGLFFTDLLRQCVWAIKPGSGGVPNPRYIQPLGSTIGLPVDLAVGPDCNVYYVSITTGAVRRYVYKTGGTGGCPP</sequence>
<dbReference type="Proteomes" id="UP000277671">
    <property type="component" value="Unassembled WGS sequence"/>
</dbReference>
<gene>
    <name evidence="5" type="ORF">BDK92_1922</name>
</gene>
<evidence type="ECO:0000259" key="4">
    <source>
        <dbReference type="PROSITE" id="PS01180"/>
    </source>
</evidence>
<evidence type="ECO:0000256" key="1">
    <source>
        <dbReference type="ARBA" id="ARBA00023157"/>
    </source>
</evidence>
<reference evidence="5 6" key="1">
    <citation type="submission" date="2018-10" db="EMBL/GenBank/DDBJ databases">
        <title>Sequencing the genomes of 1000 actinobacteria strains.</title>
        <authorList>
            <person name="Klenk H.-P."/>
        </authorList>
    </citation>
    <scope>NUCLEOTIDE SEQUENCE [LARGE SCALE GENOMIC DNA]</scope>
    <source>
        <strain evidence="5 6">DSM 45175</strain>
    </source>
</reference>
<dbReference type="InterPro" id="IPR011041">
    <property type="entry name" value="Quinoprot_gluc/sorb_DH_b-prop"/>
</dbReference>
<keyword evidence="6" id="KW-1185">Reference proteome</keyword>
<dbReference type="PROSITE" id="PS01180">
    <property type="entry name" value="CUB"/>
    <property type="match status" value="1"/>
</dbReference>
<dbReference type="Pfam" id="PF07995">
    <property type="entry name" value="GSDH"/>
    <property type="match status" value="2"/>
</dbReference>
<dbReference type="Gene3D" id="2.120.10.30">
    <property type="entry name" value="TolB, C-terminal domain"/>
    <property type="match status" value="1"/>
</dbReference>
<dbReference type="PANTHER" id="PTHR19328">
    <property type="entry name" value="HEDGEHOG-INTERACTING PROTEIN"/>
    <property type="match status" value="1"/>
</dbReference>
<feature type="region of interest" description="Disordered" evidence="2">
    <location>
        <begin position="206"/>
        <end position="244"/>
    </location>
</feature>
<protein>
    <submittedName>
        <fullName evidence="5">Glucose/arabinose dehydrogenase</fullName>
    </submittedName>
</protein>
<organism evidence="5 6">
    <name type="scientific">Micromonospora pisi</name>
    <dbReference type="NCBI Taxonomy" id="589240"/>
    <lineage>
        <taxon>Bacteria</taxon>
        <taxon>Bacillati</taxon>
        <taxon>Actinomycetota</taxon>
        <taxon>Actinomycetes</taxon>
        <taxon>Micromonosporales</taxon>
        <taxon>Micromonosporaceae</taxon>
        <taxon>Micromonospora</taxon>
    </lineage>
</organism>
<evidence type="ECO:0000313" key="6">
    <source>
        <dbReference type="Proteomes" id="UP000277671"/>
    </source>
</evidence>
<dbReference type="InterPro" id="IPR012938">
    <property type="entry name" value="Glc/Sorbosone_DH"/>
</dbReference>
<dbReference type="EMBL" id="RBKT01000001">
    <property type="protein sequence ID" value="RKR87631.1"/>
    <property type="molecule type" value="Genomic_DNA"/>
</dbReference>
<dbReference type="OrthoDB" id="159306at2"/>